<dbReference type="SUPFAM" id="SSF53254">
    <property type="entry name" value="Phosphoglycerate mutase-like"/>
    <property type="match status" value="1"/>
</dbReference>
<keyword evidence="2" id="KW-1185">Reference proteome</keyword>
<accession>A0A6N7R5T9</accession>
<name>A0A6N7R5T9_9BACI</name>
<dbReference type="Proteomes" id="UP000435187">
    <property type="component" value="Unassembled WGS sequence"/>
</dbReference>
<protein>
    <submittedName>
        <fullName evidence="1">Histidine phosphatase family protein</fullName>
    </submittedName>
</protein>
<dbReference type="Gene3D" id="3.40.50.1240">
    <property type="entry name" value="Phosphoglycerate mutase-like"/>
    <property type="match status" value="1"/>
</dbReference>
<dbReference type="EMBL" id="WJEE01000081">
    <property type="protein sequence ID" value="MRI68622.1"/>
    <property type="molecule type" value="Genomic_DNA"/>
</dbReference>
<dbReference type="InterPro" id="IPR013078">
    <property type="entry name" value="His_Pase_superF_clade-1"/>
</dbReference>
<sequence>MDISLIRHGKSEFTTNRWLTAEEFNDWVSSYDNSGVLKEDFYPLETLKKVRTANLILTSDLQRSIQSAKLMHPSLDFVPNRIFRETELPSSSLRGVKIPSSIWAFLLRCLWFFGNAKGCESITHAKKRARKAAQLLIEYAETYGSVALIGHGFFNMLIAKELLKMGWKGKRKTNSKHWHCTTYYL</sequence>
<dbReference type="Pfam" id="PF00300">
    <property type="entry name" value="His_Phos_1"/>
    <property type="match status" value="1"/>
</dbReference>
<comment type="caution">
    <text evidence="1">The sequence shown here is derived from an EMBL/GenBank/DDBJ whole genome shotgun (WGS) entry which is preliminary data.</text>
</comment>
<evidence type="ECO:0000313" key="2">
    <source>
        <dbReference type="Proteomes" id="UP000435187"/>
    </source>
</evidence>
<organism evidence="1 2">
    <name type="scientific">Gracilibacillus thailandensis</name>
    <dbReference type="NCBI Taxonomy" id="563735"/>
    <lineage>
        <taxon>Bacteria</taxon>
        <taxon>Bacillati</taxon>
        <taxon>Bacillota</taxon>
        <taxon>Bacilli</taxon>
        <taxon>Bacillales</taxon>
        <taxon>Bacillaceae</taxon>
        <taxon>Gracilibacillus</taxon>
    </lineage>
</organism>
<dbReference type="AlphaFoldDB" id="A0A6N7R5T9"/>
<dbReference type="RefSeq" id="WP_153837075.1">
    <property type="nucleotide sequence ID" value="NZ_JBHUMW010000004.1"/>
</dbReference>
<dbReference type="InterPro" id="IPR029033">
    <property type="entry name" value="His_PPase_superfam"/>
</dbReference>
<evidence type="ECO:0000313" key="1">
    <source>
        <dbReference type="EMBL" id="MRI68622.1"/>
    </source>
</evidence>
<reference evidence="1 2" key="1">
    <citation type="submission" date="2019-10" db="EMBL/GenBank/DDBJ databases">
        <title>Gracilibacillus salitolerans sp. nov., a moderate halophile isolated from a saline soil in northwest China.</title>
        <authorList>
            <person name="Gan L."/>
        </authorList>
    </citation>
    <scope>NUCLEOTIDE SEQUENCE [LARGE SCALE GENOMIC DNA]</scope>
    <source>
        <strain evidence="1 2">TP2-8</strain>
    </source>
</reference>
<gene>
    <name evidence="1" type="ORF">GH885_20150</name>
</gene>
<proteinExistence type="predicted"/>